<reference evidence="2" key="1">
    <citation type="journal article" date="2017" name="Nature">
        <title>The sunflower genome provides insights into oil metabolism, flowering and Asterid evolution.</title>
        <authorList>
            <person name="Badouin H."/>
            <person name="Gouzy J."/>
            <person name="Grassa C.J."/>
            <person name="Murat F."/>
            <person name="Staton S.E."/>
            <person name="Cottret L."/>
            <person name="Lelandais-Briere C."/>
            <person name="Owens G.L."/>
            <person name="Carrere S."/>
            <person name="Mayjonade B."/>
            <person name="Legrand L."/>
            <person name="Gill N."/>
            <person name="Kane N.C."/>
            <person name="Bowers J.E."/>
            <person name="Hubner S."/>
            <person name="Bellec A."/>
            <person name="Berard A."/>
            <person name="Berges H."/>
            <person name="Blanchet N."/>
            <person name="Boniface M.C."/>
            <person name="Brunel D."/>
            <person name="Catrice O."/>
            <person name="Chaidir N."/>
            <person name="Claudel C."/>
            <person name="Donnadieu C."/>
            <person name="Faraut T."/>
            <person name="Fievet G."/>
            <person name="Helmstetter N."/>
            <person name="King M."/>
            <person name="Knapp S.J."/>
            <person name="Lai Z."/>
            <person name="Le Paslier M.C."/>
            <person name="Lippi Y."/>
            <person name="Lorenzon L."/>
            <person name="Mandel J.R."/>
            <person name="Marage G."/>
            <person name="Marchand G."/>
            <person name="Marquand E."/>
            <person name="Bret-Mestries E."/>
            <person name="Morien E."/>
            <person name="Nambeesan S."/>
            <person name="Nguyen T."/>
            <person name="Pegot-Espagnet P."/>
            <person name="Pouilly N."/>
            <person name="Raftis F."/>
            <person name="Sallet E."/>
            <person name="Schiex T."/>
            <person name="Thomas J."/>
            <person name="Vandecasteele C."/>
            <person name="Vares D."/>
            <person name="Vear F."/>
            <person name="Vautrin S."/>
            <person name="Crespi M."/>
            <person name="Mangin B."/>
            <person name="Burke J.M."/>
            <person name="Salse J."/>
            <person name="Munos S."/>
            <person name="Vincourt P."/>
            <person name="Rieseberg L.H."/>
            <person name="Langlade N.B."/>
        </authorList>
    </citation>
    <scope>NUCLEOTIDE SEQUENCE</scope>
    <source>
        <tissue evidence="2">Leaves</tissue>
    </source>
</reference>
<dbReference type="InterPro" id="IPR001611">
    <property type="entry name" value="Leu-rich_rpt"/>
</dbReference>
<accession>A0A9K3EF98</accession>
<evidence type="ECO:0000259" key="1">
    <source>
        <dbReference type="Pfam" id="PF25019"/>
    </source>
</evidence>
<dbReference type="PANTHER" id="PTHR47186">
    <property type="entry name" value="LEUCINE-RICH REPEAT-CONTAINING PROTEIN 57"/>
    <property type="match status" value="1"/>
</dbReference>
<dbReference type="Pfam" id="PF25019">
    <property type="entry name" value="LRR_R13L1-DRL21"/>
    <property type="match status" value="1"/>
</dbReference>
<dbReference type="InterPro" id="IPR032675">
    <property type="entry name" value="LRR_dom_sf"/>
</dbReference>
<dbReference type="Gramene" id="mRNA:HanXRQr2_Chr13g0570851">
    <property type="protein sequence ID" value="CDS:HanXRQr2_Chr13g0570851.1"/>
    <property type="gene ID" value="HanXRQr2_Chr13g0570851"/>
</dbReference>
<organism evidence="2 3">
    <name type="scientific">Helianthus annuus</name>
    <name type="common">Common sunflower</name>
    <dbReference type="NCBI Taxonomy" id="4232"/>
    <lineage>
        <taxon>Eukaryota</taxon>
        <taxon>Viridiplantae</taxon>
        <taxon>Streptophyta</taxon>
        <taxon>Embryophyta</taxon>
        <taxon>Tracheophyta</taxon>
        <taxon>Spermatophyta</taxon>
        <taxon>Magnoliopsida</taxon>
        <taxon>eudicotyledons</taxon>
        <taxon>Gunneridae</taxon>
        <taxon>Pentapetalae</taxon>
        <taxon>asterids</taxon>
        <taxon>campanulids</taxon>
        <taxon>Asterales</taxon>
        <taxon>Asteraceae</taxon>
        <taxon>Asteroideae</taxon>
        <taxon>Heliantheae alliance</taxon>
        <taxon>Heliantheae</taxon>
        <taxon>Helianthus</taxon>
    </lineage>
</organism>
<keyword evidence="3" id="KW-1185">Reference proteome</keyword>
<name>A0A9K3EF98_HELAN</name>
<feature type="domain" description="R13L1/DRL21-like LRR repeat region" evidence="1">
    <location>
        <begin position="145"/>
        <end position="270"/>
    </location>
</feature>
<dbReference type="Pfam" id="PF13855">
    <property type="entry name" value="LRR_8"/>
    <property type="match status" value="1"/>
</dbReference>
<dbReference type="Proteomes" id="UP000215914">
    <property type="component" value="Unassembled WGS sequence"/>
</dbReference>
<sequence>MRTFLAMPGTRLNAWQKSHLSHNVLIELLPQMEFLRVLSLANYSIKEVPDSIGSLKHLRYLNFSNTYIKCLPEQVGELFNLQSLLLSGCCKLCTLPNSIVKLINLRHLDISDTPKLNKLLLQISGLTGLQTLPKVIIGGANEFKISDLKGLKHLQGQLSIEGLHKVEDALHAKEANLQQKKSIFDLQMKWSMDFDGSRNGITEYEVLEALRPFVKLKSLKIVYYGGTKFPSWVGDPLFFCLTELTLRDCRSCTCLPTLGHLPSLQKFFVEGIYGLKSLGLEFLGPSSCHGVAFRSLKVLEFKDMKGWEEWSTIGCEKSRVFPRLRKISIEKCPKLDVVAMELIPSLRFYM</sequence>
<evidence type="ECO:0000313" key="3">
    <source>
        <dbReference type="Proteomes" id="UP000215914"/>
    </source>
</evidence>
<dbReference type="InterPro" id="IPR056789">
    <property type="entry name" value="LRR_R13L1-DRL21"/>
</dbReference>
<reference evidence="2" key="2">
    <citation type="submission" date="2020-06" db="EMBL/GenBank/DDBJ databases">
        <title>Helianthus annuus Genome sequencing and assembly Release 2.</title>
        <authorList>
            <person name="Gouzy J."/>
            <person name="Langlade N."/>
            <person name="Munos S."/>
        </authorList>
    </citation>
    <scope>NUCLEOTIDE SEQUENCE</scope>
    <source>
        <tissue evidence="2">Leaves</tissue>
    </source>
</reference>
<dbReference type="EMBL" id="MNCJ02000328">
    <property type="protein sequence ID" value="KAF5771938.1"/>
    <property type="molecule type" value="Genomic_DNA"/>
</dbReference>
<dbReference type="SUPFAM" id="SSF52058">
    <property type="entry name" value="L domain-like"/>
    <property type="match status" value="1"/>
</dbReference>
<comment type="caution">
    <text evidence="2">The sequence shown here is derived from an EMBL/GenBank/DDBJ whole genome shotgun (WGS) entry which is preliminary data.</text>
</comment>
<proteinExistence type="predicted"/>
<evidence type="ECO:0000313" key="2">
    <source>
        <dbReference type="EMBL" id="KAF5771938.1"/>
    </source>
</evidence>
<dbReference type="Gene3D" id="3.80.10.10">
    <property type="entry name" value="Ribonuclease Inhibitor"/>
    <property type="match status" value="1"/>
</dbReference>
<protein>
    <submittedName>
        <fullName evidence="2">Leucine-rich repeat domain superfamily</fullName>
    </submittedName>
</protein>
<gene>
    <name evidence="2" type="ORF">HanXRQr2_Chr13g0570851</name>
</gene>
<dbReference type="AlphaFoldDB" id="A0A9K3EF98"/>
<dbReference type="PANTHER" id="PTHR47186:SF33">
    <property type="entry name" value="NB-ARC DOMAIN-CONTAINING PROTEIN"/>
    <property type="match status" value="1"/>
</dbReference>